<evidence type="ECO:0000256" key="1">
    <source>
        <dbReference type="SAM" id="MobiDB-lite"/>
    </source>
</evidence>
<evidence type="ECO:0000313" key="3">
    <source>
        <dbReference type="EMBL" id="GFE52752.1"/>
    </source>
</evidence>
<dbReference type="EMBL" id="BLIY01000002">
    <property type="protein sequence ID" value="GFE52752.1"/>
    <property type="molecule type" value="Genomic_DNA"/>
</dbReference>
<organism evidence="3 4">
    <name type="scientific">Babesia ovis</name>
    <dbReference type="NCBI Taxonomy" id="5869"/>
    <lineage>
        <taxon>Eukaryota</taxon>
        <taxon>Sar</taxon>
        <taxon>Alveolata</taxon>
        <taxon>Apicomplexa</taxon>
        <taxon>Aconoidasida</taxon>
        <taxon>Piroplasmida</taxon>
        <taxon>Babesiidae</taxon>
        <taxon>Babesia</taxon>
    </lineage>
</organism>
<reference evidence="3" key="1">
    <citation type="submission" date="2019-12" db="EMBL/GenBank/DDBJ databases">
        <title>Genome sequence of Babesia ovis.</title>
        <authorList>
            <person name="Yamagishi J."/>
            <person name="Sevinc F."/>
            <person name="Xuan X."/>
        </authorList>
    </citation>
    <scope>NUCLEOTIDE SEQUENCE</scope>
    <source>
        <strain evidence="3">Selcuk</strain>
    </source>
</reference>
<feature type="transmembrane region" description="Helical" evidence="2">
    <location>
        <begin position="214"/>
        <end position="236"/>
    </location>
</feature>
<evidence type="ECO:0000313" key="4">
    <source>
        <dbReference type="Proteomes" id="UP001057455"/>
    </source>
</evidence>
<accession>A0A9W5WTZ7</accession>
<keyword evidence="2" id="KW-0812">Transmembrane</keyword>
<feature type="compositionally biased region" description="Basic residues" evidence="1">
    <location>
        <begin position="1"/>
        <end position="12"/>
    </location>
</feature>
<name>A0A9W5WTZ7_BABOV</name>
<sequence length="246" mass="26279">MQVPRYRGHRPTKHDAKKVEKHKGDAKLQVYDIDEYGNLLSKVEEKGVASQLELTPGGLLKNLTLGANKMLDEIADLSSGPFPTTNDAAKMQPFLASMQQQAHAAPNPQMALTPPMGMAPQVAAAQGMPMLIQTQTGMPNVMQPQMAPPAAPVMAPLPTLAQPMIPGAGGHGDHMAPGMGGHGNGGNMVNDALAEAYQSPSFYKMHKTGINANYVTGLIIVGMIVIFLIAGCIVRLKQRKKQKNKQ</sequence>
<comment type="caution">
    <text evidence="3">The sequence shown here is derived from an EMBL/GenBank/DDBJ whole genome shotgun (WGS) entry which is preliminary data.</text>
</comment>
<gene>
    <name evidence="3" type="ORF">BaOVIS_001560</name>
</gene>
<dbReference type="AlphaFoldDB" id="A0A9W5WTZ7"/>
<dbReference type="Proteomes" id="UP001057455">
    <property type="component" value="Unassembled WGS sequence"/>
</dbReference>
<evidence type="ECO:0000256" key="2">
    <source>
        <dbReference type="SAM" id="Phobius"/>
    </source>
</evidence>
<feature type="region of interest" description="Disordered" evidence="1">
    <location>
        <begin position="1"/>
        <end position="23"/>
    </location>
</feature>
<keyword evidence="4" id="KW-1185">Reference proteome</keyword>
<dbReference type="OrthoDB" id="366406at2759"/>
<protein>
    <submittedName>
        <fullName evidence="3">Oxyanion-translocating ATPase, putative</fullName>
    </submittedName>
</protein>
<proteinExistence type="predicted"/>
<keyword evidence="2" id="KW-0472">Membrane</keyword>
<feature type="compositionally biased region" description="Basic and acidic residues" evidence="1">
    <location>
        <begin position="13"/>
        <end position="23"/>
    </location>
</feature>
<keyword evidence="2" id="KW-1133">Transmembrane helix</keyword>